<accession>A0ABW4A5Y7</accession>
<evidence type="ECO:0000313" key="2">
    <source>
        <dbReference type="EMBL" id="MFD1366166.1"/>
    </source>
</evidence>
<keyword evidence="3" id="KW-1185">Reference proteome</keyword>
<gene>
    <name evidence="2" type="ORF">ACFQ5G_12500</name>
</gene>
<feature type="transmembrane region" description="Helical" evidence="1">
    <location>
        <begin position="6"/>
        <end position="26"/>
    </location>
</feature>
<sequence length="129" mass="13961">MTGTTIVFAGAVSAVVIGLGLVAALASMQERLCELKTQRDEARAERDNFAAALADARRHEADALAAAEDAEGRARFATRLLADLRDFSHVNLAYPPDALPDIPTGSLDDDASAWVAEMRERWTYDSPEQ</sequence>
<organism evidence="2 3">
    <name type="scientific">Actinoplanes sichuanensis</name>
    <dbReference type="NCBI Taxonomy" id="512349"/>
    <lineage>
        <taxon>Bacteria</taxon>
        <taxon>Bacillati</taxon>
        <taxon>Actinomycetota</taxon>
        <taxon>Actinomycetes</taxon>
        <taxon>Micromonosporales</taxon>
        <taxon>Micromonosporaceae</taxon>
        <taxon>Actinoplanes</taxon>
    </lineage>
</organism>
<protein>
    <recommendedName>
        <fullName evidence="4">Septum formation initiator</fullName>
    </recommendedName>
</protein>
<dbReference type="Proteomes" id="UP001597183">
    <property type="component" value="Unassembled WGS sequence"/>
</dbReference>
<keyword evidence="1" id="KW-0472">Membrane</keyword>
<dbReference type="EMBL" id="JBHTMK010000016">
    <property type="protein sequence ID" value="MFD1366166.1"/>
    <property type="molecule type" value="Genomic_DNA"/>
</dbReference>
<reference evidence="3" key="1">
    <citation type="journal article" date="2019" name="Int. J. Syst. Evol. Microbiol.">
        <title>The Global Catalogue of Microorganisms (GCM) 10K type strain sequencing project: providing services to taxonomists for standard genome sequencing and annotation.</title>
        <authorList>
            <consortium name="The Broad Institute Genomics Platform"/>
            <consortium name="The Broad Institute Genome Sequencing Center for Infectious Disease"/>
            <person name="Wu L."/>
            <person name="Ma J."/>
        </authorList>
    </citation>
    <scope>NUCLEOTIDE SEQUENCE [LARGE SCALE GENOMIC DNA]</scope>
    <source>
        <strain evidence="3">CCM 7526</strain>
    </source>
</reference>
<name>A0ABW4A5Y7_9ACTN</name>
<evidence type="ECO:0000256" key="1">
    <source>
        <dbReference type="SAM" id="Phobius"/>
    </source>
</evidence>
<evidence type="ECO:0000313" key="3">
    <source>
        <dbReference type="Proteomes" id="UP001597183"/>
    </source>
</evidence>
<dbReference type="RefSeq" id="WP_317786552.1">
    <property type="nucleotide sequence ID" value="NZ_AP028461.1"/>
</dbReference>
<comment type="caution">
    <text evidence="2">The sequence shown here is derived from an EMBL/GenBank/DDBJ whole genome shotgun (WGS) entry which is preliminary data.</text>
</comment>
<keyword evidence="1" id="KW-0812">Transmembrane</keyword>
<evidence type="ECO:0008006" key="4">
    <source>
        <dbReference type="Google" id="ProtNLM"/>
    </source>
</evidence>
<keyword evidence="1" id="KW-1133">Transmembrane helix</keyword>
<proteinExistence type="predicted"/>